<dbReference type="AlphaFoldDB" id="A0A345ZWH2"/>
<dbReference type="InterPro" id="IPR035093">
    <property type="entry name" value="RelE/ParE_toxin_dom_sf"/>
</dbReference>
<keyword evidence="3" id="KW-1185">Reference proteome</keyword>
<dbReference type="Proteomes" id="UP000254889">
    <property type="component" value="Chromosome"/>
</dbReference>
<keyword evidence="1" id="KW-1277">Toxin-antitoxin system</keyword>
<dbReference type="InterPro" id="IPR007712">
    <property type="entry name" value="RelE/ParE_toxin"/>
</dbReference>
<evidence type="ECO:0000313" key="3">
    <source>
        <dbReference type="Proteomes" id="UP000254889"/>
    </source>
</evidence>
<evidence type="ECO:0000256" key="1">
    <source>
        <dbReference type="ARBA" id="ARBA00022649"/>
    </source>
</evidence>
<dbReference type="EMBL" id="CP031417">
    <property type="protein sequence ID" value="AXK81269.1"/>
    <property type="molecule type" value="Genomic_DNA"/>
</dbReference>
<dbReference type="KEGG" id="ptaw:DW352_12550"/>
<dbReference type="RefSeq" id="WP_115691648.1">
    <property type="nucleotide sequence ID" value="NZ_CP031417.1"/>
</dbReference>
<reference evidence="2 3" key="1">
    <citation type="submission" date="2018-07" db="EMBL/GenBank/DDBJ databases">
        <authorList>
            <person name="Quirk P.G."/>
            <person name="Krulwich T.A."/>
        </authorList>
    </citation>
    <scope>NUCLEOTIDE SEQUENCE [LARGE SCALE GENOMIC DNA]</scope>
    <source>
        <strain evidence="2 3">CC-BB4</strain>
    </source>
</reference>
<dbReference type="Gene3D" id="3.30.2310.20">
    <property type="entry name" value="RelE-like"/>
    <property type="match status" value="1"/>
</dbReference>
<name>A0A345ZWH2_9HYPH</name>
<dbReference type="Pfam" id="PF05016">
    <property type="entry name" value="ParE_toxin"/>
    <property type="match status" value="1"/>
</dbReference>
<proteinExistence type="predicted"/>
<sequence length="93" mass="10566">MILLSPEAAIDVERVRDFLDVNNPDAAKRALGRIFAVLETVQEFPQLGRATEDTEIRQIVIRYGSAGYIVRYALLANGDILVIRLWHGRETRE</sequence>
<evidence type="ECO:0000313" key="2">
    <source>
        <dbReference type="EMBL" id="AXK81269.1"/>
    </source>
</evidence>
<gene>
    <name evidence="2" type="ORF">DW352_12550</name>
</gene>
<accession>A0A345ZWH2</accession>
<dbReference type="OrthoDB" id="121597at2"/>
<protein>
    <submittedName>
        <fullName evidence="2">Type II toxin-antitoxin system RelE/ParE family toxin</fullName>
    </submittedName>
</protein>
<organism evidence="2 3">
    <name type="scientific">Pseudolabrys taiwanensis</name>
    <dbReference type="NCBI Taxonomy" id="331696"/>
    <lineage>
        <taxon>Bacteria</taxon>
        <taxon>Pseudomonadati</taxon>
        <taxon>Pseudomonadota</taxon>
        <taxon>Alphaproteobacteria</taxon>
        <taxon>Hyphomicrobiales</taxon>
        <taxon>Xanthobacteraceae</taxon>
        <taxon>Pseudolabrys</taxon>
    </lineage>
</organism>